<sequence>MMGRASTLRYAEHRRVVLTRDLPSHGLSAGAVGTVVGTYGADGYEVEFIGADGRTVAVATLGESDIRADA</sequence>
<dbReference type="RefSeq" id="WP_329779760.1">
    <property type="nucleotide sequence ID" value="NZ_JAYJJQ010000042.1"/>
</dbReference>
<dbReference type="EMBL" id="JAYJJQ010000042">
    <property type="protein sequence ID" value="MEB3071957.1"/>
    <property type="molecule type" value="Genomic_DNA"/>
</dbReference>
<keyword evidence="2" id="KW-1185">Reference proteome</keyword>
<dbReference type="Proteomes" id="UP001299283">
    <property type="component" value="Unassembled WGS sequence"/>
</dbReference>
<name>A0ABU5Z3H7_9MYCO</name>
<evidence type="ECO:0000313" key="1">
    <source>
        <dbReference type="EMBL" id="MEB3071957.1"/>
    </source>
</evidence>
<organism evidence="1 2">
    <name type="scientific">[Mycobacterium] vasticus</name>
    <dbReference type="NCBI Taxonomy" id="2875777"/>
    <lineage>
        <taxon>Bacteria</taxon>
        <taxon>Bacillati</taxon>
        <taxon>Actinomycetota</taxon>
        <taxon>Actinomycetes</taxon>
        <taxon>Mycobacteriales</taxon>
        <taxon>Mycobacteriaceae</taxon>
        <taxon>Mycolicibacter</taxon>
    </lineage>
</organism>
<accession>A0ABU5Z3H7</accession>
<dbReference type="InterPro" id="IPR032568">
    <property type="entry name" value="DUF4926"/>
</dbReference>
<evidence type="ECO:0000313" key="2">
    <source>
        <dbReference type="Proteomes" id="UP001299283"/>
    </source>
</evidence>
<protein>
    <submittedName>
        <fullName evidence="1">DUF4926 domain-containing protein</fullName>
    </submittedName>
</protein>
<proteinExistence type="predicted"/>
<comment type="caution">
    <text evidence="1">The sequence shown here is derived from an EMBL/GenBank/DDBJ whole genome shotgun (WGS) entry which is preliminary data.</text>
</comment>
<dbReference type="Pfam" id="PF16277">
    <property type="entry name" value="DUF4926"/>
    <property type="match status" value="1"/>
</dbReference>
<gene>
    <name evidence="1" type="ORF">K5L39_22535</name>
</gene>
<reference evidence="1 2" key="1">
    <citation type="submission" date="2023-12" db="EMBL/GenBank/DDBJ databases">
        <title>Description of new species of Mycobacterium terrae complex isolated from sewage at the Sao Paulo Zoological Park Foundation in Brazil.</title>
        <authorList>
            <person name="Romagnoli C.L."/>
            <person name="Conceicao E.C."/>
            <person name="Machado E."/>
            <person name="Barreto L.B.P.F."/>
            <person name="Sharma A."/>
            <person name="Silva N.M."/>
            <person name="Marques L.E."/>
            <person name="Juliana M.A."/>
            <person name="Lourenco M.C.S."/>
            <person name="Digiampietri L.A."/>
            <person name="Suffys P.N."/>
            <person name="Viana-Niero C."/>
        </authorList>
    </citation>
    <scope>NUCLEOTIDE SEQUENCE [LARGE SCALE GENOMIC DNA]</scope>
    <source>
        <strain evidence="1 2">MYC017</strain>
    </source>
</reference>